<feature type="compositionally biased region" description="Basic residues" evidence="1">
    <location>
        <begin position="1"/>
        <end position="15"/>
    </location>
</feature>
<gene>
    <name evidence="2" type="ORF">LTR16_002364</name>
</gene>
<sequence length="154" mass="17624">RRRRQQRGLARRTNRLARQAQGCRELPRRLHLRRALARHQPASAPLGLARHALRPPRDRRLPALPAPRLGRPPHRLPRPLRRRRRRQHPHDDGREPRRLRRRLGRPERPGQGHCGRLGRVAVLGGGGRGPVRGCAGHVRDPRGRGAEGHQAEVL</sequence>
<feature type="compositionally biased region" description="Basic residues" evidence="1">
    <location>
        <begin position="71"/>
        <end position="88"/>
    </location>
</feature>
<protein>
    <submittedName>
        <fullName evidence="2">Uncharacterized protein</fullName>
    </submittedName>
</protein>
<dbReference type="Proteomes" id="UP001357485">
    <property type="component" value="Unassembled WGS sequence"/>
</dbReference>
<feature type="region of interest" description="Disordered" evidence="1">
    <location>
        <begin position="41"/>
        <end position="154"/>
    </location>
</feature>
<evidence type="ECO:0000313" key="3">
    <source>
        <dbReference type="Proteomes" id="UP001357485"/>
    </source>
</evidence>
<comment type="caution">
    <text evidence="2">The sequence shown here is derived from an EMBL/GenBank/DDBJ whole genome shotgun (WGS) entry which is preliminary data.</text>
</comment>
<reference evidence="2 3" key="1">
    <citation type="submission" date="2023-08" db="EMBL/GenBank/DDBJ databases">
        <title>Black Yeasts Isolated from many extreme environments.</title>
        <authorList>
            <person name="Coleine C."/>
            <person name="Stajich J.E."/>
            <person name="Selbmann L."/>
        </authorList>
    </citation>
    <scope>NUCLEOTIDE SEQUENCE [LARGE SCALE GENOMIC DNA]</scope>
    <source>
        <strain evidence="2 3">CCFEE 536</strain>
    </source>
</reference>
<organism evidence="2 3">
    <name type="scientific">Cryomyces antarcticus</name>
    <dbReference type="NCBI Taxonomy" id="329879"/>
    <lineage>
        <taxon>Eukaryota</taxon>
        <taxon>Fungi</taxon>
        <taxon>Dikarya</taxon>
        <taxon>Ascomycota</taxon>
        <taxon>Pezizomycotina</taxon>
        <taxon>Dothideomycetes</taxon>
        <taxon>Dothideomycetes incertae sedis</taxon>
        <taxon>Cryomyces</taxon>
    </lineage>
</organism>
<name>A0ABR0LYU9_9PEZI</name>
<feature type="non-terminal residue" evidence="2">
    <location>
        <position position="154"/>
    </location>
</feature>
<proteinExistence type="predicted"/>
<feature type="non-terminal residue" evidence="2">
    <location>
        <position position="1"/>
    </location>
</feature>
<accession>A0ABR0LYU9</accession>
<feature type="compositionally biased region" description="Basic and acidic residues" evidence="1">
    <location>
        <begin position="137"/>
        <end position="154"/>
    </location>
</feature>
<dbReference type="EMBL" id="JAVRRA010008384">
    <property type="protein sequence ID" value="KAK5256804.1"/>
    <property type="molecule type" value="Genomic_DNA"/>
</dbReference>
<keyword evidence="3" id="KW-1185">Reference proteome</keyword>
<feature type="region of interest" description="Disordered" evidence="1">
    <location>
        <begin position="1"/>
        <end position="23"/>
    </location>
</feature>
<evidence type="ECO:0000313" key="2">
    <source>
        <dbReference type="EMBL" id="KAK5256804.1"/>
    </source>
</evidence>
<evidence type="ECO:0000256" key="1">
    <source>
        <dbReference type="SAM" id="MobiDB-lite"/>
    </source>
</evidence>